<protein>
    <submittedName>
        <fullName evidence="1">Uncharacterized protein LOC105074083 isoform X1</fullName>
    </submittedName>
</protein>
<gene>
    <name evidence="1" type="primary">LOC105074083</name>
</gene>
<dbReference type="RefSeq" id="XP_045377601.1">
    <property type="nucleotide sequence ID" value="XM_045521645.1"/>
</dbReference>
<proteinExistence type="predicted"/>
<dbReference type="AlphaFoldDB" id="A0A9W3GES9"/>
<sequence>MDQSSLCFSKTLMRIWGSRALLLQLSGALALTETWAVTPRIRGWSRGRGGCSRRGRRIGIGRHGEARRTHTFFREPEHPARLLQPQRGRPSVQEELYLKGFTYINARQEPQPDLALI</sequence>
<reference evidence="1" key="1">
    <citation type="submission" date="2025-08" db="UniProtKB">
        <authorList>
            <consortium name="RefSeq"/>
        </authorList>
    </citation>
    <scope>IDENTIFICATION</scope>
    <source>
        <tissue evidence="1">Blood</tissue>
    </source>
</reference>
<accession>A0A9W3GES9</accession>
<evidence type="ECO:0000313" key="1">
    <source>
        <dbReference type="RefSeq" id="XP_045377601.1"/>
    </source>
</evidence>
<organism evidence="1">
    <name type="scientific">Camelus bactrianus</name>
    <name type="common">Bactrian camel</name>
    <dbReference type="NCBI Taxonomy" id="9837"/>
    <lineage>
        <taxon>Eukaryota</taxon>
        <taxon>Metazoa</taxon>
        <taxon>Chordata</taxon>
        <taxon>Craniata</taxon>
        <taxon>Vertebrata</taxon>
        <taxon>Euteleostomi</taxon>
        <taxon>Mammalia</taxon>
        <taxon>Eutheria</taxon>
        <taxon>Laurasiatheria</taxon>
        <taxon>Artiodactyla</taxon>
        <taxon>Tylopoda</taxon>
        <taxon>Camelidae</taxon>
        <taxon>Camelus</taxon>
    </lineage>
</organism>
<name>A0A9W3GES9_CAMBA</name>